<accession>A0ABP8WLG2</accession>
<name>A0ABP8WLG2_9ACTN</name>
<comment type="caution">
    <text evidence="2">The sequence shown here is derived from an EMBL/GenBank/DDBJ whole genome shotgun (WGS) entry which is preliminary data.</text>
</comment>
<dbReference type="SUPFAM" id="SSF56112">
    <property type="entry name" value="Protein kinase-like (PK-like)"/>
    <property type="match status" value="1"/>
</dbReference>
<dbReference type="EMBL" id="BAABKM010000001">
    <property type="protein sequence ID" value="GAA4690575.1"/>
    <property type="molecule type" value="Genomic_DNA"/>
</dbReference>
<keyword evidence="3" id="KW-1185">Reference proteome</keyword>
<dbReference type="InterPro" id="IPR002575">
    <property type="entry name" value="Aminoglycoside_PTrfase"/>
</dbReference>
<dbReference type="RefSeq" id="WP_345518209.1">
    <property type="nucleotide sequence ID" value="NZ_BAABKM010000001.1"/>
</dbReference>
<gene>
    <name evidence="2" type="ORF">GCM10023349_01340</name>
</gene>
<dbReference type="InterPro" id="IPR011009">
    <property type="entry name" value="Kinase-like_dom_sf"/>
</dbReference>
<organism evidence="2 3">
    <name type="scientific">Nocardioides conyzicola</name>
    <dbReference type="NCBI Taxonomy" id="1651781"/>
    <lineage>
        <taxon>Bacteria</taxon>
        <taxon>Bacillati</taxon>
        <taxon>Actinomycetota</taxon>
        <taxon>Actinomycetes</taxon>
        <taxon>Propionibacteriales</taxon>
        <taxon>Nocardioidaceae</taxon>
        <taxon>Nocardioides</taxon>
    </lineage>
</organism>
<sequence length="213" mass="22908">MELIGTGRDADVFAYDDGLVLRRNRDGRSSEREGALMVRLAGLGYPLPRVHSVRGPEMVMERVDGPTLGAELFAGTRPAEEGAAILADLHRGLHALPWPGAAPGECLVHLDLHPLNVIMTGGGPVLIDWTNAREGRPGLDVAVTVLTIAQVGLADDDLRDVLLGFLAEFVVRVATPYAAELPEAVAFRRANPHQTPAEAALFDDAVELTRRWA</sequence>
<proteinExistence type="predicted"/>
<dbReference type="Proteomes" id="UP001499974">
    <property type="component" value="Unassembled WGS sequence"/>
</dbReference>
<dbReference type="Gene3D" id="3.90.1200.10">
    <property type="match status" value="1"/>
</dbReference>
<evidence type="ECO:0000313" key="3">
    <source>
        <dbReference type="Proteomes" id="UP001499974"/>
    </source>
</evidence>
<reference evidence="3" key="1">
    <citation type="journal article" date="2019" name="Int. J. Syst. Evol. Microbiol.">
        <title>The Global Catalogue of Microorganisms (GCM) 10K type strain sequencing project: providing services to taxonomists for standard genome sequencing and annotation.</title>
        <authorList>
            <consortium name="The Broad Institute Genomics Platform"/>
            <consortium name="The Broad Institute Genome Sequencing Center for Infectious Disease"/>
            <person name="Wu L."/>
            <person name="Ma J."/>
        </authorList>
    </citation>
    <scope>NUCLEOTIDE SEQUENCE [LARGE SCALE GENOMIC DNA]</scope>
    <source>
        <strain evidence="3">JCM 18531</strain>
    </source>
</reference>
<dbReference type="Pfam" id="PF01636">
    <property type="entry name" value="APH"/>
    <property type="match status" value="2"/>
</dbReference>
<feature type="domain" description="Aminoglycoside phosphotransferase" evidence="1">
    <location>
        <begin position="3"/>
        <end position="102"/>
    </location>
</feature>
<protein>
    <submittedName>
        <fullName evidence="2">Phosphotransferase</fullName>
    </submittedName>
</protein>
<evidence type="ECO:0000259" key="1">
    <source>
        <dbReference type="Pfam" id="PF01636"/>
    </source>
</evidence>
<feature type="domain" description="Aminoglycoside phosphotransferase" evidence="1">
    <location>
        <begin position="104"/>
        <end position="146"/>
    </location>
</feature>
<evidence type="ECO:0000313" key="2">
    <source>
        <dbReference type="EMBL" id="GAA4690575.1"/>
    </source>
</evidence>